<evidence type="ECO:0000256" key="1">
    <source>
        <dbReference type="SAM" id="SignalP"/>
    </source>
</evidence>
<organism evidence="2 3">
    <name type="scientific">Leptospira fainei serovar Hurstbridge str. BUT 6</name>
    <dbReference type="NCBI Taxonomy" id="1193011"/>
    <lineage>
        <taxon>Bacteria</taxon>
        <taxon>Pseudomonadati</taxon>
        <taxon>Spirochaetota</taxon>
        <taxon>Spirochaetia</taxon>
        <taxon>Leptospirales</taxon>
        <taxon>Leptospiraceae</taxon>
        <taxon>Leptospira</taxon>
    </lineage>
</organism>
<comment type="caution">
    <text evidence="2">The sequence shown here is derived from an EMBL/GenBank/DDBJ whole genome shotgun (WGS) entry which is preliminary data.</text>
</comment>
<dbReference type="Proteomes" id="UP000014540">
    <property type="component" value="Unassembled WGS sequence"/>
</dbReference>
<dbReference type="NCBIfam" id="NF047764">
    <property type="entry name" value="LIC_11883_fam"/>
    <property type="match status" value="1"/>
</dbReference>
<dbReference type="AlphaFoldDB" id="S3V2K0"/>
<keyword evidence="3" id="KW-1185">Reference proteome</keyword>
<dbReference type="RefSeq" id="WP_016548727.1">
    <property type="nucleotide sequence ID" value="NZ_AKWZ02000003.1"/>
</dbReference>
<reference evidence="2" key="1">
    <citation type="submission" date="2013-04" db="EMBL/GenBank/DDBJ databases">
        <authorList>
            <person name="Harkins D.M."/>
            <person name="Durkin A.S."/>
            <person name="Selengut J.D."/>
            <person name="Sanka R."/>
            <person name="DePew J."/>
            <person name="Purushe J."/>
            <person name="Ahmed A."/>
            <person name="van der Linden H."/>
            <person name="Goris M.G.A."/>
            <person name="Hartskeerl R.A."/>
            <person name="Vinetz J.M."/>
            <person name="Sutton G.G."/>
            <person name="Nelson W.C."/>
            <person name="Fouts D.E."/>
        </authorList>
    </citation>
    <scope>NUCLEOTIDE SEQUENCE [LARGE SCALE GENOMIC DNA]</scope>
    <source>
        <strain evidence="2">BUT 6</strain>
    </source>
</reference>
<feature type="signal peptide" evidence="1">
    <location>
        <begin position="1"/>
        <end position="21"/>
    </location>
</feature>
<keyword evidence="1" id="KW-0732">Signal</keyword>
<dbReference type="EMBL" id="AKWZ02000003">
    <property type="protein sequence ID" value="EPG75643.1"/>
    <property type="molecule type" value="Genomic_DNA"/>
</dbReference>
<gene>
    <name evidence="2" type="ORF">LEP1GSC058_2172</name>
</gene>
<dbReference type="OrthoDB" id="346112at2"/>
<evidence type="ECO:0000313" key="2">
    <source>
        <dbReference type="EMBL" id="EPG75643.1"/>
    </source>
</evidence>
<dbReference type="STRING" id="1193011.LEP1GSC058_2172"/>
<proteinExistence type="predicted"/>
<evidence type="ECO:0000313" key="3">
    <source>
        <dbReference type="Proteomes" id="UP000014540"/>
    </source>
</evidence>
<protein>
    <submittedName>
        <fullName evidence="2">Uncharacterized protein</fullName>
    </submittedName>
</protein>
<sequence length="195" mass="21838">MGKIKKTILAATILFCFQLNAQPVGQWKEYSLKQVLGRLKFYAFAKIAQSVRKGVSYSIEREVFRSPCQQDFPKLADNFDCAFLETARLNGETQSKADRSLPSAGLTSNYAPIPITGMWYEGSTLAGKGSLLIPRNQSTSGDLKLFYLADGKLSHYASGDMIVVFDWKGNELNTILEVKVDDLLRPLSGREYFFQ</sequence>
<feature type="chain" id="PRO_5004524325" evidence="1">
    <location>
        <begin position="22"/>
        <end position="195"/>
    </location>
</feature>
<name>S3V2K0_9LEPT</name>
<accession>S3V2K0</accession>